<keyword evidence="2" id="KW-0539">Nucleus</keyword>
<dbReference type="RefSeq" id="XP_033599613.1">
    <property type="nucleotide sequence ID" value="XM_033747143.1"/>
</dbReference>
<dbReference type="OrthoDB" id="2110361at2759"/>
<keyword evidence="6" id="KW-1185">Reference proteome</keyword>
<dbReference type="PANTHER" id="PTHR46910:SF1">
    <property type="entry name" value="MISCELLANEOUS ZN(II)2CYS6 TRANSCRIPTION FACTOR (EUROFUNG)-RELATED"/>
    <property type="match status" value="1"/>
</dbReference>
<dbReference type="PROSITE" id="PS50048">
    <property type="entry name" value="ZN2_CY6_FUNGAL_2"/>
    <property type="match status" value="1"/>
</dbReference>
<dbReference type="GO" id="GO:0006351">
    <property type="term" value="P:DNA-templated transcription"/>
    <property type="evidence" value="ECO:0007669"/>
    <property type="project" value="InterPro"/>
</dbReference>
<feature type="compositionally biased region" description="Pro residues" evidence="3">
    <location>
        <begin position="36"/>
        <end position="60"/>
    </location>
</feature>
<dbReference type="GO" id="GO:0000981">
    <property type="term" value="F:DNA-binding transcription factor activity, RNA polymerase II-specific"/>
    <property type="evidence" value="ECO:0007669"/>
    <property type="project" value="InterPro"/>
</dbReference>
<dbReference type="GO" id="GO:0003677">
    <property type="term" value="F:DNA binding"/>
    <property type="evidence" value="ECO:0007669"/>
    <property type="project" value="InterPro"/>
</dbReference>
<evidence type="ECO:0000313" key="5">
    <source>
        <dbReference type="EMBL" id="KAF2757162.1"/>
    </source>
</evidence>
<dbReference type="InterPro" id="IPR007219">
    <property type="entry name" value="XnlR_reg_dom"/>
</dbReference>
<gene>
    <name evidence="5" type="ORF">EJ05DRAFT_501692</name>
</gene>
<dbReference type="SMART" id="SM00066">
    <property type="entry name" value="GAL4"/>
    <property type="match status" value="1"/>
</dbReference>
<dbReference type="Proteomes" id="UP000799437">
    <property type="component" value="Unassembled WGS sequence"/>
</dbReference>
<evidence type="ECO:0000256" key="2">
    <source>
        <dbReference type="ARBA" id="ARBA00023242"/>
    </source>
</evidence>
<dbReference type="CDD" id="cd12148">
    <property type="entry name" value="fungal_TF_MHR"/>
    <property type="match status" value="1"/>
</dbReference>
<feature type="domain" description="Zn(2)-C6 fungal-type" evidence="4">
    <location>
        <begin position="128"/>
        <end position="159"/>
    </location>
</feature>
<dbReference type="InterPro" id="IPR036864">
    <property type="entry name" value="Zn2-C6_fun-type_DNA-bd_sf"/>
</dbReference>
<dbReference type="SMART" id="SM00906">
    <property type="entry name" value="Fungal_trans"/>
    <property type="match status" value="1"/>
</dbReference>
<feature type="compositionally biased region" description="Basic residues" evidence="3">
    <location>
        <begin position="727"/>
        <end position="736"/>
    </location>
</feature>
<evidence type="ECO:0000256" key="3">
    <source>
        <dbReference type="SAM" id="MobiDB-lite"/>
    </source>
</evidence>
<dbReference type="SUPFAM" id="SSF57701">
    <property type="entry name" value="Zn2/Cys6 DNA-binding domain"/>
    <property type="match status" value="1"/>
</dbReference>
<name>A0A6A6W2T1_9PEZI</name>
<protein>
    <recommendedName>
        <fullName evidence="4">Zn(2)-C6 fungal-type domain-containing protein</fullName>
    </recommendedName>
</protein>
<reference evidence="5" key="1">
    <citation type="journal article" date="2020" name="Stud. Mycol.">
        <title>101 Dothideomycetes genomes: a test case for predicting lifestyles and emergence of pathogens.</title>
        <authorList>
            <person name="Haridas S."/>
            <person name="Albert R."/>
            <person name="Binder M."/>
            <person name="Bloem J."/>
            <person name="Labutti K."/>
            <person name="Salamov A."/>
            <person name="Andreopoulos B."/>
            <person name="Baker S."/>
            <person name="Barry K."/>
            <person name="Bills G."/>
            <person name="Bluhm B."/>
            <person name="Cannon C."/>
            <person name="Castanera R."/>
            <person name="Culley D."/>
            <person name="Daum C."/>
            <person name="Ezra D."/>
            <person name="Gonzalez J."/>
            <person name="Henrissat B."/>
            <person name="Kuo A."/>
            <person name="Liang C."/>
            <person name="Lipzen A."/>
            <person name="Lutzoni F."/>
            <person name="Magnuson J."/>
            <person name="Mondo S."/>
            <person name="Nolan M."/>
            <person name="Ohm R."/>
            <person name="Pangilinan J."/>
            <person name="Park H.-J."/>
            <person name="Ramirez L."/>
            <person name="Alfaro M."/>
            <person name="Sun H."/>
            <person name="Tritt A."/>
            <person name="Yoshinaga Y."/>
            <person name="Zwiers L.-H."/>
            <person name="Turgeon B."/>
            <person name="Goodwin S."/>
            <person name="Spatafora J."/>
            <person name="Crous P."/>
            <person name="Grigoriev I."/>
        </authorList>
    </citation>
    <scope>NUCLEOTIDE SEQUENCE</scope>
    <source>
        <strain evidence="5">CBS 121739</strain>
    </source>
</reference>
<feature type="region of interest" description="Disordered" evidence="3">
    <location>
        <begin position="705"/>
        <end position="740"/>
    </location>
</feature>
<proteinExistence type="predicted"/>
<evidence type="ECO:0000313" key="6">
    <source>
        <dbReference type="Proteomes" id="UP000799437"/>
    </source>
</evidence>
<dbReference type="PROSITE" id="PS00463">
    <property type="entry name" value="ZN2_CY6_FUNGAL_1"/>
    <property type="match status" value="1"/>
</dbReference>
<feature type="region of interest" description="Disordered" evidence="3">
    <location>
        <begin position="838"/>
        <end position="864"/>
    </location>
</feature>
<organism evidence="5 6">
    <name type="scientific">Pseudovirgaria hyperparasitica</name>
    <dbReference type="NCBI Taxonomy" id="470096"/>
    <lineage>
        <taxon>Eukaryota</taxon>
        <taxon>Fungi</taxon>
        <taxon>Dikarya</taxon>
        <taxon>Ascomycota</taxon>
        <taxon>Pezizomycotina</taxon>
        <taxon>Dothideomycetes</taxon>
        <taxon>Dothideomycetes incertae sedis</taxon>
        <taxon>Acrospermales</taxon>
        <taxon>Acrospermaceae</taxon>
        <taxon>Pseudovirgaria</taxon>
    </lineage>
</organism>
<sequence>MDGPANPFGRNSHHRPTPSHDSSTDTSHPSPQSLIRPPPPGMFAPSLPPPPPPHQHPIPRSPGNIGTPQYLHQYGALSMSGSAGSGALQDHIPPGEAPFPGSGISQTHLAASLSAQKRAYRQRRKDPSCDACRERKVKCDATETSSCSECHQRGVKCQFTKETNRRMSSIKQVQDLHTQLEAAKSEIIELKRTSNGRGSDSSEALELPDVAVVKPRRATQSSPPQNLAHVQRNARIWGHGIYKPPAPNRQGVANFAFYQHSPPPLPPRLTVDRLIGHYYASIHAITPAIDFQELLKDLDKAYHSAYHHRMSHIWLALVFAVLGCGCLHRVDGSAKSVQQDSDGQRYIDEAAKAFSSWTDDFTLDHARIALLLSIYMHEIGLKTAASTWLATAVRVAVELGLHRQDESLVAASVDESWRVWWSIYTWDRLQCLEIGRPLLISDDECNVIFPKSFDDRFVVPPHVDIFVTPRDISFWNYTMLTWVVRFVGQLRKTLVKRHTSIDAKTLHEYDDYFNQILSKMPPPFQARSATYLDPSSLFPALSLQSARLSLYRLNISSKQYGERLDALSRCQSVALDTVDYIRRSQSGSPHGSPGAIQAYMRQWAKQLADAAPSMLCTHLWRCTLLLCFNLDFENALICLEASTAIGDIHPINIACGRNIWFFLGMLPDRLSPGHRMDQDEEMLAYAAADMQANPDTAWIWIDQESNPRFTAPPPPPPQADSASIDTHHHHHHHNHPRSTALLSDTEIKEWKGWDKLMAKMRDLQAQKRALDVATAAAAAVHAVPRLHTRPLDAAESPVIPLHPPSATYYSPAHNPHKRLHLEPPVSTTAAAVVVPKQSAPTPVSASTPLTQQSPISSTTSPSTASRISIANII</sequence>
<evidence type="ECO:0000259" key="4">
    <source>
        <dbReference type="PROSITE" id="PS50048"/>
    </source>
</evidence>
<dbReference type="AlphaFoldDB" id="A0A6A6W2T1"/>
<dbReference type="Pfam" id="PF00172">
    <property type="entry name" value="Zn_clus"/>
    <property type="match status" value="1"/>
</dbReference>
<dbReference type="InterPro" id="IPR050987">
    <property type="entry name" value="AtrR-like"/>
</dbReference>
<dbReference type="Gene3D" id="4.10.240.10">
    <property type="entry name" value="Zn(2)-C6 fungal-type DNA-binding domain"/>
    <property type="match status" value="1"/>
</dbReference>
<dbReference type="GeneID" id="54488197"/>
<dbReference type="PANTHER" id="PTHR46910">
    <property type="entry name" value="TRANSCRIPTION FACTOR PDR1"/>
    <property type="match status" value="1"/>
</dbReference>
<dbReference type="GO" id="GO:0008270">
    <property type="term" value="F:zinc ion binding"/>
    <property type="evidence" value="ECO:0007669"/>
    <property type="project" value="InterPro"/>
</dbReference>
<dbReference type="Pfam" id="PF04082">
    <property type="entry name" value="Fungal_trans"/>
    <property type="match status" value="1"/>
</dbReference>
<dbReference type="EMBL" id="ML996574">
    <property type="protein sequence ID" value="KAF2757162.1"/>
    <property type="molecule type" value="Genomic_DNA"/>
</dbReference>
<accession>A0A6A6W2T1</accession>
<dbReference type="InterPro" id="IPR001138">
    <property type="entry name" value="Zn2Cys6_DnaBD"/>
</dbReference>
<feature type="region of interest" description="Disordered" evidence="3">
    <location>
        <begin position="1"/>
        <end position="104"/>
    </location>
</feature>
<feature type="compositionally biased region" description="Low complexity" evidence="3">
    <location>
        <begin position="19"/>
        <end position="35"/>
    </location>
</feature>
<keyword evidence="1" id="KW-0479">Metal-binding</keyword>
<dbReference type="CDD" id="cd00067">
    <property type="entry name" value="GAL4"/>
    <property type="match status" value="1"/>
</dbReference>
<evidence type="ECO:0000256" key="1">
    <source>
        <dbReference type="ARBA" id="ARBA00022723"/>
    </source>
</evidence>
<feature type="compositionally biased region" description="Low complexity" evidence="3">
    <location>
        <begin position="846"/>
        <end position="864"/>
    </location>
</feature>
<feature type="compositionally biased region" description="Low complexity" evidence="3">
    <location>
        <begin position="75"/>
        <end position="88"/>
    </location>
</feature>